<comment type="caution">
    <text evidence="1">The sequence shown here is derived from an EMBL/GenBank/DDBJ whole genome shotgun (WGS) entry which is preliminary data.</text>
</comment>
<dbReference type="VEuPathDB" id="CryptoDB:cand_018010"/>
<dbReference type="EMBL" id="LRBS01000101">
    <property type="protein sequence ID" value="OII73518.1"/>
    <property type="molecule type" value="Genomic_DNA"/>
</dbReference>
<name>A0A1J4MH11_9CRYT</name>
<sequence>MDKDNNFRQWLLTELFPSHVIVFGSNQAQDFLKSEFGLDVSRLLRPFGTDCASKYLWAENNNLKSNNDDVDIKWHERVCLEYYRYWPYSKNIMMNKPPDSDHIWFSNNTHFSVKINAMNKTIKADNINIRFISLCNTKKDVREISEDLTVRAVESCRQFSRSFSMSEIVSKIISGTGRKYIESLAKEILKKEDSSLGNNIPFIGINGLPIWLERWFQVFYSELNFAIHETISQPIGGMIFVLINEESLDKTCEAILDGLRTGISFANIDGNSNYYHHQEGYFRPHYLQETYLNDFPLVFILIGDSSLEDNCNLDVQSIISKLKRLFPENEFYLWNIKGISKCSYSESIFEEQKVDKPVSIGSYAHPYLDTTDDYINVNRFLTHSDMELLRSIIFSCVTKNFVSWIQNTMNRLYNTVNQSRKGIKSHLRMFWRRPKPEVNTSMNSDSFLSTLGMTNAISNLDDKSQLFESNIPLFTSYKDTSAKKQLRSPIIYSASTIEGQTRILADLCFLIGDFSSAIQYYKQILSDYKLDKSYICMGSTYEILAVCQVATGMDLETVSNLLLNACNSYQRSNDYYSYSLYMRSIILLVISLFNSPYLYSVDSEFSTSDLSGSFRVKYSTIYDSIIDKVKSVIIDMQNLDMNSKYFSWILPNDKGNYSTEYNSTSRSEQIVRSSTNISKQSILNFAIMNDLFTRLLTLLPNDAHPSGSISRRNLYCHKWYYHSILAAQAFQYIGFKAISLQSFLHVLSQEDTIKWPDIDTYLRFHSANLCHKLSFFPESVLLFISLIYEIILRCIYKLDIMNESDALEINNEKSIADDTGLSKSLGDNISLRNSTFLGKDDKEDFIHFNKLQLLLFKGFVESFTDYLNNLKENEDDKTTQHSFQLRLPLPILLPVGTSLILESDHIQTKAVNLLNEDLLDDNNLSSNNCICSHSRLTKLLGQNLSCSSCDSINGKDQYCMSADVTIPKGHNSFCKFHTQDKSFVKDDHFVYIKNTIDRLLDMENKLENLEVLELQYQYFLQNRQSLIEQIQINDSTSLNHLLMNSSCTTRYTFVGNKCIVEFYLYNPLSFSINCEFLHLWGHLRMSDGTTLIYPIIVDESNLFDEEFVDAKNINIETNLVFFSKSISLKPNESRLFRLTAVPFTCGDLFLVGISFLLDGKVPIRQSFNSPILSKESIGNYRLLVPNVIFNSNLKDTNFSGIVKISILSELSKLSMLIDIFSFKNAPTSETSSEDYKMNNHNSLAGIPYNFSVQLKNLSSYLVNGTKLFIIPLFSRRFNISVWLETNPDELKTSSNEPLLYHIPSIGAGQIKNISFSIWVNAECLGSIYIILVTSGKNQSDQCSGLIQNKLRSHRLIVMAKKDIKINKSISMYASVFSNGLGMRKSIFIRCINNSIYPLNMHKLSIFPSKWIENTEMKDKQDKKYTPSVIIIKDFDNKEISQSQNYLKNMDSNTIKIRNENNDKIIFPGRSFQMFVQIDENYPEFFLTNISSVLNVDLILEWSLYPLNSEKLSNLQCFGQCGIFDLKLWTSPNLLTSNIKDKKSSLIFRLDIIKDKDKCRNFSNGNLKSVNIIASITNTSEKCTTLCSLICTTPKLSNDQKYEDLLVPQSDIDPFSTELNSSSMSLEHNKLEKSDQSTCTILSSGELIWIGPTTKYLTLLPNSSVNVYLKAITPINGLFNTNSIQLIIMKEIPIPNISKQSHYINTPIAKYIQNTSVVYQQWHPCDVSKIIEPIIFRLALRQWMEINDEKSLNKRHQLKSGKESTFIQNPNLRLLPVYRANKLKSKSSRKKSSNKSHVLTSSHEILVKDNEFLNKYNSAINQLVRWALAPSTPEVKHIDIKPFITSSTNSKLSSHSYKGIVQPRSWEVGCILQI</sequence>
<dbReference type="PANTHER" id="PTHR12975:SF6">
    <property type="entry name" value="TRAFFICKING PROTEIN PARTICLE COMPLEX SUBUNIT 8"/>
    <property type="match status" value="1"/>
</dbReference>
<dbReference type="Proteomes" id="UP000186804">
    <property type="component" value="Unassembled WGS sequence"/>
</dbReference>
<dbReference type="Pfam" id="PF12739">
    <property type="entry name" value="TRAPPC-Trs85"/>
    <property type="match status" value="1"/>
</dbReference>
<keyword evidence="2" id="KW-1185">Reference proteome</keyword>
<dbReference type="GO" id="GO:1990072">
    <property type="term" value="C:TRAPPIII protein complex"/>
    <property type="evidence" value="ECO:0007669"/>
    <property type="project" value="TreeGrafter"/>
</dbReference>
<dbReference type="OrthoDB" id="437922at2759"/>
<protein>
    <submittedName>
        <fullName evidence="1">Uncharacterized protein</fullName>
    </submittedName>
</protein>
<evidence type="ECO:0000313" key="1">
    <source>
        <dbReference type="EMBL" id="OII73518.1"/>
    </source>
</evidence>
<reference evidence="1 2" key="1">
    <citation type="submission" date="2016-10" db="EMBL/GenBank/DDBJ databases">
        <title>Reductive evolution of mitochondrial metabolism and differential evolution of invasion-related proteins in Cryptosporidium.</title>
        <authorList>
            <person name="Liu S."/>
            <person name="Roellig D.M."/>
            <person name="Guo Y."/>
            <person name="Li N."/>
            <person name="Frace M.A."/>
            <person name="Tang K."/>
            <person name="Zhang L."/>
            <person name="Feng Y."/>
            <person name="Xiao L."/>
        </authorList>
    </citation>
    <scope>NUCLEOTIDE SEQUENCE [LARGE SCALE GENOMIC DNA]</scope>
    <source>
        <strain evidence="1">30847</strain>
    </source>
</reference>
<accession>A0A1J4MH11</accession>
<dbReference type="GeneID" id="92365986"/>
<dbReference type="RefSeq" id="XP_067067174.1">
    <property type="nucleotide sequence ID" value="XM_067212035.1"/>
</dbReference>
<organism evidence="1 2">
    <name type="scientific">Cryptosporidium andersoni</name>
    <dbReference type="NCBI Taxonomy" id="117008"/>
    <lineage>
        <taxon>Eukaryota</taxon>
        <taxon>Sar</taxon>
        <taxon>Alveolata</taxon>
        <taxon>Apicomplexa</taxon>
        <taxon>Conoidasida</taxon>
        <taxon>Coccidia</taxon>
        <taxon>Eucoccidiorida</taxon>
        <taxon>Eimeriorina</taxon>
        <taxon>Cryptosporidiidae</taxon>
        <taxon>Cryptosporidium</taxon>
    </lineage>
</organism>
<dbReference type="PANTHER" id="PTHR12975">
    <property type="entry name" value="TRANSPORT PROTEIN TRAPP"/>
    <property type="match status" value="1"/>
</dbReference>
<proteinExistence type="predicted"/>
<dbReference type="InterPro" id="IPR024420">
    <property type="entry name" value="TRAPP_III_complex_Trs85"/>
</dbReference>
<gene>
    <name evidence="1" type="ORF">cand_018010</name>
</gene>
<evidence type="ECO:0000313" key="2">
    <source>
        <dbReference type="Proteomes" id="UP000186804"/>
    </source>
</evidence>